<feature type="domain" description="RCK N-terminal" evidence="18">
    <location>
        <begin position="895"/>
        <end position="980"/>
    </location>
</feature>
<reference evidence="19" key="1">
    <citation type="submission" date="2024-02" db="EMBL/GenBank/DDBJ databases">
        <authorList>
            <consortium name="ELIXIR-Norway"/>
            <consortium name="Elixir Norway"/>
        </authorList>
    </citation>
    <scope>NUCLEOTIDE SEQUENCE</scope>
</reference>
<evidence type="ECO:0000256" key="12">
    <source>
        <dbReference type="SAM" id="MobiDB-lite"/>
    </source>
</evidence>
<dbReference type="PANTHER" id="PTHR10027">
    <property type="entry name" value="CALCIUM-ACTIVATED POTASSIUM CHANNEL ALPHA CHAIN"/>
    <property type="match status" value="1"/>
</dbReference>
<evidence type="ECO:0000256" key="11">
    <source>
        <dbReference type="ARBA" id="ARBA00023303"/>
    </source>
</evidence>
<keyword evidence="10 13" id="KW-0472">Membrane</keyword>
<evidence type="ECO:0000259" key="17">
    <source>
        <dbReference type="Pfam" id="PF21014"/>
    </source>
</evidence>
<evidence type="ECO:0000256" key="3">
    <source>
        <dbReference type="ARBA" id="ARBA00022538"/>
    </source>
</evidence>
<evidence type="ECO:0000259" key="15">
    <source>
        <dbReference type="Pfam" id="PF00520"/>
    </source>
</evidence>
<feature type="region of interest" description="Disordered" evidence="12">
    <location>
        <begin position="22"/>
        <end position="78"/>
    </location>
</feature>
<evidence type="ECO:0000256" key="8">
    <source>
        <dbReference type="ARBA" id="ARBA00022989"/>
    </source>
</evidence>
<sequence>MNVHNKRICFVACLRLWLATPPHPPITKSSSEEDEEELRSERDSQISSDFAQTQLREKEEEEEIYQASPPDAEMATTSTLSATLPFRVGREAAAPARGSESAAPVNSWEDGPIAWQNRAAGHGYRGEEVGGSGQDQHHHHHQGWSDHMLASSKQVLRRLASMNTQYSMKKVDADSHVLETYHDSFLYGRVPFPLKIRASIRGGIIGYIWHILEFFSVLLSGVFYVYSTYHSHNKSISQAQNIISIAFVVDYILRIYSAPARLLYVFSFWGLLDLVSAIPIVLIFRHAGKAASIIHLLQFLRIVRILTLMRKVGISGSTISQQILLLVVSTFGAVFLAAGLLQWVEYDGAPQADKNKCPDGPCINFWDAFYFVVVTISTVGYGDFTPKTQLGQLVAMATIIVALVVLPIQIGQITHLASLRPYGGSVSGSKVINSRYLIVSGSISLKTIQECLAEFFNPTHCEDLDSYPLRVTILAPFSPSFELKSILSLYNGMVTFIEGTPVRQSDLERCSADHAHAFFLLADPEAEDSKVEDAAQIVKALAVHRFCGDQVRVIVEVLEPETQNSAVWDEMHKGAIEIICPVKIHYKMIARSCLVKGLYTFITNLFTSEIKIRGLPEHSFMQEYFHSFDNEIYPLILPKACHGMLFEEVVEFVFTTFNVVLFALDVALLHERNPAHRQVLLHPKGHLIQPDDIGLIIAWDLHTAYAISKYKAMQLPPQGDRCRWKKSNVDEEAVELKTFRTAGSSIRTAADNNRQLQGEVVAVHGQLNAPIFADSPDGHYKLESKLRSAICKLQYENNSNPTESLVDDSIESGTFASWDDNDDHISVGSPSSRSSAADRCYPKGVSLEEATEILLSWPPIPHHGQPHPAVLERRTDIILQNLKQHTIQVVELKVPHILVCIQGNWPLHIYYFLRELRKPRFPNPPIVILYPNEPDAKQWGKVGIFVDTFFLKGSAVYELDLMRGGVLQAEKVVILADQGQPVNLGGEQVKNAREKPSSAYKSEVDNIVIAANVERLVGEKPEMMVVEMPHTIGFHYLRPQFAVRRNQIHKMDYERNHDALLYFQPPYMEGKAVSLMLLGFLLRSTFYNRNTLSIVEQLLEGGYVKQEGGLSSEQLRIFDQIPVPDQYHNREYSHLFIGLLHERGILALGLYRARGTLGSPCSYVFTNPPKNTIVNAADGVYVLV</sequence>
<dbReference type="InterPro" id="IPR003148">
    <property type="entry name" value="RCK_N"/>
</dbReference>
<comment type="subcellular location">
    <subcellularLocation>
        <location evidence="1">Membrane</location>
        <topology evidence="1">Multi-pass membrane protein</topology>
    </subcellularLocation>
</comment>
<dbReference type="SUPFAM" id="SSF81324">
    <property type="entry name" value="Voltage-gated potassium channels"/>
    <property type="match status" value="1"/>
</dbReference>
<dbReference type="InterPro" id="IPR048735">
    <property type="entry name" value="Slowpoke-like_C"/>
</dbReference>
<dbReference type="EMBL" id="OZ019906">
    <property type="protein sequence ID" value="CAK9203730.1"/>
    <property type="molecule type" value="Genomic_DNA"/>
</dbReference>
<feature type="transmembrane region" description="Helical" evidence="13">
    <location>
        <begin position="393"/>
        <end position="410"/>
    </location>
</feature>
<dbReference type="Pfam" id="PF00520">
    <property type="entry name" value="Ion_trans"/>
    <property type="match status" value="1"/>
</dbReference>
<dbReference type="InterPro" id="IPR047871">
    <property type="entry name" value="K_chnl_Slo-like"/>
</dbReference>
<keyword evidence="11" id="KW-0407">Ion channel</keyword>
<feature type="domain" description="Ca2+-activated K+ channel Slowpoke-like C-terminal" evidence="17">
    <location>
        <begin position="1125"/>
        <end position="1184"/>
    </location>
</feature>
<gene>
    <name evidence="19" type="ORF">CSSPTR1EN2_LOCUS7032</name>
</gene>
<proteinExistence type="predicted"/>
<name>A0ABP0TT31_9BRYO</name>
<evidence type="ECO:0000256" key="1">
    <source>
        <dbReference type="ARBA" id="ARBA00004141"/>
    </source>
</evidence>
<keyword evidence="3" id="KW-0633">Potassium transport</keyword>
<feature type="transmembrane region" description="Helical" evidence="13">
    <location>
        <begin position="263"/>
        <end position="284"/>
    </location>
</feature>
<feature type="chain" id="PRO_5045706193" evidence="14">
    <location>
        <begin position="20"/>
        <end position="1184"/>
    </location>
</feature>
<evidence type="ECO:0000256" key="7">
    <source>
        <dbReference type="ARBA" id="ARBA00022958"/>
    </source>
</evidence>
<keyword evidence="9" id="KW-0406">Ion transport</keyword>
<keyword evidence="5" id="KW-0631">Potassium channel</keyword>
<organism evidence="19 20">
    <name type="scientific">Sphagnum troendelagicum</name>
    <dbReference type="NCBI Taxonomy" id="128251"/>
    <lineage>
        <taxon>Eukaryota</taxon>
        <taxon>Viridiplantae</taxon>
        <taxon>Streptophyta</taxon>
        <taxon>Embryophyta</taxon>
        <taxon>Bryophyta</taxon>
        <taxon>Sphagnophytina</taxon>
        <taxon>Sphagnopsida</taxon>
        <taxon>Sphagnales</taxon>
        <taxon>Sphagnaceae</taxon>
        <taxon>Sphagnum</taxon>
    </lineage>
</organism>
<feature type="transmembrane region" description="Helical" evidence="13">
    <location>
        <begin position="363"/>
        <end position="381"/>
    </location>
</feature>
<dbReference type="Proteomes" id="UP001497512">
    <property type="component" value="Chromosome 14"/>
</dbReference>
<evidence type="ECO:0000256" key="2">
    <source>
        <dbReference type="ARBA" id="ARBA00022448"/>
    </source>
</evidence>
<keyword evidence="14" id="KW-0732">Signal</keyword>
<evidence type="ECO:0000259" key="18">
    <source>
        <dbReference type="Pfam" id="PF22614"/>
    </source>
</evidence>
<evidence type="ECO:0000256" key="4">
    <source>
        <dbReference type="ARBA" id="ARBA00022692"/>
    </source>
</evidence>
<dbReference type="InterPro" id="IPR005821">
    <property type="entry name" value="Ion_trans_dom"/>
</dbReference>
<evidence type="ECO:0000259" key="16">
    <source>
        <dbReference type="Pfam" id="PF03493"/>
    </source>
</evidence>
<keyword evidence="4 13" id="KW-0812">Transmembrane</keyword>
<feature type="domain" description="RCK N-terminal" evidence="18">
    <location>
        <begin position="435"/>
        <end position="553"/>
    </location>
</feature>
<evidence type="ECO:0000313" key="19">
    <source>
        <dbReference type="EMBL" id="CAK9203730.1"/>
    </source>
</evidence>
<evidence type="ECO:0000256" key="5">
    <source>
        <dbReference type="ARBA" id="ARBA00022826"/>
    </source>
</evidence>
<evidence type="ECO:0000313" key="20">
    <source>
        <dbReference type="Proteomes" id="UP001497512"/>
    </source>
</evidence>
<keyword evidence="7" id="KW-0630">Potassium</keyword>
<evidence type="ECO:0000256" key="10">
    <source>
        <dbReference type="ARBA" id="ARBA00023136"/>
    </source>
</evidence>
<dbReference type="Pfam" id="PF21014">
    <property type="entry name" value="Slowpoke_C"/>
    <property type="match status" value="1"/>
</dbReference>
<feature type="domain" description="Calcium-activated potassium channel BK alpha subunit" evidence="16">
    <location>
        <begin position="577"/>
        <end position="664"/>
    </location>
</feature>
<dbReference type="Gene3D" id="1.10.287.70">
    <property type="match status" value="1"/>
</dbReference>
<dbReference type="Gene3D" id="3.40.50.720">
    <property type="entry name" value="NAD(P)-binding Rossmann-like Domain"/>
    <property type="match status" value="1"/>
</dbReference>
<feature type="transmembrane region" description="Helical" evidence="13">
    <location>
        <begin position="204"/>
        <end position="226"/>
    </location>
</feature>
<evidence type="ECO:0000256" key="14">
    <source>
        <dbReference type="SAM" id="SignalP"/>
    </source>
</evidence>
<accession>A0ABP0TT31</accession>
<dbReference type="InterPro" id="IPR003929">
    <property type="entry name" value="K_chnl_BK_asu"/>
</dbReference>
<feature type="transmembrane region" description="Helical" evidence="13">
    <location>
        <begin position="322"/>
        <end position="343"/>
    </location>
</feature>
<feature type="domain" description="Ion transport" evidence="15">
    <location>
        <begin position="207"/>
        <end position="415"/>
    </location>
</feature>
<feature type="compositionally biased region" description="Polar residues" evidence="12">
    <location>
        <begin position="45"/>
        <end position="54"/>
    </location>
</feature>
<dbReference type="Pfam" id="PF22614">
    <property type="entry name" value="Slo-like_RCK"/>
    <property type="match status" value="2"/>
</dbReference>
<evidence type="ECO:0000256" key="6">
    <source>
        <dbReference type="ARBA" id="ARBA00022882"/>
    </source>
</evidence>
<keyword evidence="6" id="KW-0851">Voltage-gated channel</keyword>
<feature type="signal peptide" evidence="14">
    <location>
        <begin position="1"/>
        <end position="19"/>
    </location>
</feature>
<dbReference type="Pfam" id="PF03493">
    <property type="entry name" value="BK_channel_a"/>
    <property type="match status" value="1"/>
</dbReference>
<evidence type="ECO:0000256" key="13">
    <source>
        <dbReference type="SAM" id="Phobius"/>
    </source>
</evidence>
<dbReference type="PRINTS" id="PR00169">
    <property type="entry name" value="KCHANNEL"/>
</dbReference>
<protein>
    <submittedName>
        <fullName evidence="19">Uncharacterized protein</fullName>
    </submittedName>
</protein>
<keyword evidence="8 13" id="KW-1133">Transmembrane helix</keyword>
<dbReference type="PANTHER" id="PTHR10027:SF39">
    <property type="entry name" value="CALCIUM-ACTIVATED POTASSIUM CHANNEL BK ALPHA SUBUNIT DOMAIN-CONTAINING PROTEIN"/>
    <property type="match status" value="1"/>
</dbReference>
<evidence type="ECO:0000256" key="9">
    <source>
        <dbReference type="ARBA" id="ARBA00023065"/>
    </source>
</evidence>
<keyword evidence="2" id="KW-0813">Transport</keyword>
<keyword evidence="20" id="KW-1185">Reference proteome</keyword>